<feature type="region of interest" description="Disordered" evidence="1">
    <location>
        <begin position="361"/>
        <end position="389"/>
    </location>
</feature>
<protein>
    <submittedName>
        <fullName evidence="2">Uncharacterized protein</fullName>
    </submittedName>
</protein>
<name>A0AAD7ERY2_9AGAR</name>
<gene>
    <name evidence="2" type="ORF">DFH08DRAFT_808946</name>
</gene>
<evidence type="ECO:0000313" key="2">
    <source>
        <dbReference type="EMBL" id="KAJ7347186.1"/>
    </source>
</evidence>
<sequence>MRSTQIALTALHPDLKLLPSKISVKLNFWLDSIQSSKLLCPFKYNNALASGNNQHLSKSDRNFRYRRDQRLAEEAHAREISNVERTARHRTRSTSPSPDTNLSAQDPTNTSSPSTPTISTPSDISLSPGPSPVRLPSLLPAFFTPKPPRTQASPRRPPSPETSSSENEMAPPKSVELFRGNCVAEKAHVWLRTLEGTWPYDTKEEEKLYQFEKGLHPGGQADEWWSELRAGEKSTWAALLAVFEKKWPKPKVTRRTMDVVIEELNTNVLHLHELGQYVKDEDGTSVLSHVGWAETTRKLLTELPKEDEAMMLRGNIRSTLPVAFRRLLNDTGLNTWEKWLMAVKNVPLDAIRDAIEDNLHRNPQPEHLTESFSNAHISSPRTVQTFTSP</sequence>
<evidence type="ECO:0000313" key="3">
    <source>
        <dbReference type="Proteomes" id="UP001218218"/>
    </source>
</evidence>
<dbReference type="Proteomes" id="UP001218218">
    <property type="component" value="Unassembled WGS sequence"/>
</dbReference>
<comment type="caution">
    <text evidence="2">The sequence shown here is derived from an EMBL/GenBank/DDBJ whole genome shotgun (WGS) entry which is preliminary data.</text>
</comment>
<feature type="compositionally biased region" description="Low complexity" evidence="1">
    <location>
        <begin position="106"/>
        <end position="128"/>
    </location>
</feature>
<dbReference type="AlphaFoldDB" id="A0AAD7ERY2"/>
<keyword evidence="3" id="KW-1185">Reference proteome</keyword>
<dbReference type="EMBL" id="JARIHO010000019">
    <property type="protein sequence ID" value="KAJ7347186.1"/>
    <property type="molecule type" value="Genomic_DNA"/>
</dbReference>
<feature type="region of interest" description="Disordered" evidence="1">
    <location>
        <begin position="74"/>
        <end position="173"/>
    </location>
</feature>
<feature type="compositionally biased region" description="Basic and acidic residues" evidence="1">
    <location>
        <begin position="74"/>
        <end position="86"/>
    </location>
</feature>
<organism evidence="2 3">
    <name type="scientific">Mycena albidolilacea</name>
    <dbReference type="NCBI Taxonomy" id="1033008"/>
    <lineage>
        <taxon>Eukaryota</taxon>
        <taxon>Fungi</taxon>
        <taxon>Dikarya</taxon>
        <taxon>Basidiomycota</taxon>
        <taxon>Agaricomycotina</taxon>
        <taxon>Agaricomycetes</taxon>
        <taxon>Agaricomycetidae</taxon>
        <taxon>Agaricales</taxon>
        <taxon>Marasmiineae</taxon>
        <taxon>Mycenaceae</taxon>
        <taxon>Mycena</taxon>
    </lineage>
</organism>
<proteinExistence type="predicted"/>
<evidence type="ECO:0000256" key="1">
    <source>
        <dbReference type="SAM" id="MobiDB-lite"/>
    </source>
</evidence>
<reference evidence="2" key="1">
    <citation type="submission" date="2023-03" db="EMBL/GenBank/DDBJ databases">
        <title>Massive genome expansion in bonnet fungi (Mycena s.s.) driven by repeated elements and novel gene families across ecological guilds.</title>
        <authorList>
            <consortium name="Lawrence Berkeley National Laboratory"/>
            <person name="Harder C.B."/>
            <person name="Miyauchi S."/>
            <person name="Viragh M."/>
            <person name="Kuo A."/>
            <person name="Thoen E."/>
            <person name="Andreopoulos B."/>
            <person name="Lu D."/>
            <person name="Skrede I."/>
            <person name="Drula E."/>
            <person name="Henrissat B."/>
            <person name="Morin E."/>
            <person name="Kohler A."/>
            <person name="Barry K."/>
            <person name="LaButti K."/>
            <person name="Morin E."/>
            <person name="Salamov A."/>
            <person name="Lipzen A."/>
            <person name="Mereny Z."/>
            <person name="Hegedus B."/>
            <person name="Baldrian P."/>
            <person name="Stursova M."/>
            <person name="Weitz H."/>
            <person name="Taylor A."/>
            <person name="Grigoriev I.V."/>
            <person name="Nagy L.G."/>
            <person name="Martin F."/>
            <person name="Kauserud H."/>
        </authorList>
    </citation>
    <scope>NUCLEOTIDE SEQUENCE</scope>
    <source>
        <strain evidence="2">CBHHK002</strain>
    </source>
</reference>
<feature type="compositionally biased region" description="Polar residues" evidence="1">
    <location>
        <begin position="93"/>
        <end position="105"/>
    </location>
</feature>
<accession>A0AAD7ERY2</accession>
<feature type="compositionally biased region" description="Polar residues" evidence="1">
    <location>
        <begin position="370"/>
        <end position="389"/>
    </location>
</feature>